<keyword evidence="2" id="KW-0808">Transferase</keyword>
<dbReference type="CDD" id="cd04301">
    <property type="entry name" value="NAT_SF"/>
    <property type="match status" value="1"/>
</dbReference>
<dbReference type="InterPro" id="IPR000182">
    <property type="entry name" value="GNAT_dom"/>
</dbReference>
<dbReference type="InterPro" id="IPR016181">
    <property type="entry name" value="Acyl_CoA_acyltransferase"/>
</dbReference>
<dbReference type="Gene3D" id="3.40.630.30">
    <property type="match status" value="1"/>
</dbReference>
<organism evidence="2 3">
    <name type="scientific">Paraburkholderia bryophila</name>
    <dbReference type="NCBI Taxonomy" id="420952"/>
    <lineage>
        <taxon>Bacteria</taxon>
        <taxon>Pseudomonadati</taxon>
        <taxon>Pseudomonadota</taxon>
        <taxon>Betaproteobacteria</taxon>
        <taxon>Burkholderiales</taxon>
        <taxon>Burkholderiaceae</taxon>
        <taxon>Paraburkholderia</taxon>
    </lineage>
</organism>
<dbReference type="GO" id="GO:0016747">
    <property type="term" value="F:acyltransferase activity, transferring groups other than amino-acyl groups"/>
    <property type="evidence" value="ECO:0007669"/>
    <property type="project" value="InterPro"/>
</dbReference>
<dbReference type="SUPFAM" id="SSF55729">
    <property type="entry name" value="Acyl-CoA N-acyltransferases (Nat)"/>
    <property type="match status" value="1"/>
</dbReference>
<dbReference type="Proteomes" id="UP000248918">
    <property type="component" value="Unassembled WGS sequence"/>
</dbReference>
<evidence type="ECO:0000313" key="2">
    <source>
        <dbReference type="EMBL" id="RAS15645.1"/>
    </source>
</evidence>
<dbReference type="EMBL" id="QLTK01000056">
    <property type="protein sequence ID" value="RAS15645.1"/>
    <property type="molecule type" value="Genomic_DNA"/>
</dbReference>
<proteinExistence type="predicted"/>
<sequence>MPCVGVHDAQMAYVLRQPCWAKLLEECRAKFSLMPQSSVRGNGIPDLCDDLADRKSAMIERNPIWVSSPNHSHFPMPTQPTLTTARLTLTPHTTSDFLDSYAMWSDSEVIRYIGGKPFTREEVWARLLRYAGHWAMLGYGYWVVREKQGGRFVGEVGLADYHREIEPSLLGTPEIGWALNPALHGRGYATEAVRAALDWADAQWPDKDTVCLIAPENLASLGVARKCGYREWLRTPYKGNPTIVLRRAPNADEAVR</sequence>
<dbReference type="Pfam" id="PF13302">
    <property type="entry name" value="Acetyltransf_3"/>
    <property type="match status" value="1"/>
</dbReference>
<reference evidence="2 3" key="1">
    <citation type="submission" date="2018-06" db="EMBL/GenBank/DDBJ databases">
        <title>Genomic Encyclopedia of Type Strains, Phase III (KMG-III): the genomes of soil and plant-associated and newly described type strains.</title>
        <authorList>
            <person name="Whitman W."/>
        </authorList>
    </citation>
    <scope>NUCLEOTIDE SEQUENCE [LARGE SCALE GENOMIC DNA]</scope>
    <source>
        <strain evidence="2 3">LMG 23644</strain>
    </source>
</reference>
<evidence type="ECO:0000259" key="1">
    <source>
        <dbReference type="PROSITE" id="PS51186"/>
    </source>
</evidence>
<gene>
    <name evidence="2" type="ORF">BX591_1567</name>
</gene>
<name>A0A329B7Q7_9BURK</name>
<dbReference type="PANTHER" id="PTHR43792:SF16">
    <property type="entry name" value="N-ACETYLTRANSFERASE DOMAIN-CONTAINING PROTEIN"/>
    <property type="match status" value="1"/>
</dbReference>
<dbReference type="PANTHER" id="PTHR43792">
    <property type="entry name" value="GNAT FAMILY, PUTATIVE (AFU_ORTHOLOGUE AFUA_3G00765)-RELATED-RELATED"/>
    <property type="match status" value="1"/>
</dbReference>
<accession>A0A329B7Q7</accession>
<evidence type="ECO:0000313" key="3">
    <source>
        <dbReference type="Proteomes" id="UP000248918"/>
    </source>
</evidence>
<protein>
    <submittedName>
        <fullName evidence="2">RimJ/RimL family protein N-acetyltransferase</fullName>
    </submittedName>
</protein>
<dbReference type="STRING" id="1169143.GCA_000383275_03671"/>
<dbReference type="PROSITE" id="PS51186">
    <property type="entry name" value="GNAT"/>
    <property type="match status" value="1"/>
</dbReference>
<dbReference type="InterPro" id="IPR051531">
    <property type="entry name" value="N-acetyltransferase"/>
</dbReference>
<comment type="caution">
    <text evidence="2">The sequence shown here is derived from an EMBL/GenBank/DDBJ whole genome shotgun (WGS) entry which is preliminary data.</text>
</comment>
<feature type="domain" description="N-acetyltransferase" evidence="1">
    <location>
        <begin position="87"/>
        <end position="250"/>
    </location>
</feature>
<dbReference type="AlphaFoldDB" id="A0A329B7Q7"/>